<keyword evidence="6" id="KW-1185">Reference proteome</keyword>
<reference evidence="5" key="3">
    <citation type="submission" date="2025-09" db="UniProtKB">
        <authorList>
            <consortium name="Ensembl"/>
        </authorList>
    </citation>
    <scope>IDENTIFICATION</scope>
</reference>
<dbReference type="InterPro" id="IPR050252">
    <property type="entry name" value="Beta/Gamma-Crystallin"/>
</dbReference>
<dbReference type="Ensembl" id="ENSHHUT00000071739.1">
    <property type="protein sequence ID" value="ENSHHUP00000069417.1"/>
    <property type="gene ID" value="ENSHHUG00000040894.1"/>
</dbReference>
<dbReference type="AlphaFoldDB" id="A0A4W5Q0A9"/>
<dbReference type="InterPro" id="IPR001064">
    <property type="entry name" value="Beta/gamma_crystallin"/>
</dbReference>
<feature type="compositionally biased region" description="Basic and acidic residues" evidence="3">
    <location>
        <begin position="266"/>
        <end position="295"/>
    </location>
</feature>
<evidence type="ECO:0000313" key="5">
    <source>
        <dbReference type="Ensembl" id="ENSHHUP00000069417.1"/>
    </source>
</evidence>
<feature type="region of interest" description="Disordered" evidence="3">
    <location>
        <begin position="266"/>
        <end position="300"/>
    </location>
</feature>
<feature type="region of interest" description="Disordered" evidence="3">
    <location>
        <begin position="61"/>
        <end position="111"/>
    </location>
</feature>
<evidence type="ECO:0000256" key="1">
    <source>
        <dbReference type="ARBA" id="ARBA00009646"/>
    </source>
</evidence>
<dbReference type="PANTHER" id="PTHR11818:SF2">
    <property type="entry name" value="BETA_GAMMA CRYSTALLIN DOMAIN-CONTAINING PROTEIN 1"/>
    <property type="match status" value="1"/>
</dbReference>
<dbReference type="SUPFAM" id="SSF49695">
    <property type="entry name" value="gamma-Crystallin-like"/>
    <property type="match status" value="1"/>
</dbReference>
<evidence type="ECO:0000259" key="4">
    <source>
        <dbReference type="PROSITE" id="PS50915"/>
    </source>
</evidence>
<evidence type="ECO:0000256" key="2">
    <source>
        <dbReference type="ARBA" id="ARBA00022737"/>
    </source>
</evidence>
<dbReference type="STRING" id="62062.ENSHHUP00000069417"/>
<feature type="region of interest" description="Disordered" evidence="3">
    <location>
        <begin position="312"/>
        <end position="394"/>
    </location>
</feature>
<dbReference type="InterPro" id="IPR011024">
    <property type="entry name" value="G_crystallin-like"/>
</dbReference>
<evidence type="ECO:0000313" key="6">
    <source>
        <dbReference type="Proteomes" id="UP000314982"/>
    </source>
</evidence>
<proteinExistence type="inferred from homology"/>
<reference evidence="5" key="2">
    <citation type="submission" date="2025-08" db="UniProtKB">
        <authorList>
            <consortium name="Ensembl"/>
        </authorList>
    </citation>
    <scope>IDENTIFICATION</scope>
</reference>
<feature type="compositionally biased region" description="Polar residues" evidence="3">
    <location>
        <begin position="140"/>
        <end position="151"/>
    </location>
</feature>
<feature type="compositionally biased region" description="Polar residues" evidence="3">
    <location>
        <begin position="78"/>
        <end position="91"/>
    </location>
</feature>
<sequence>MLPSGKLAEGKWDALEQKSFTSSCTTTVQERAADDKQGIVGTNPSLVVNVGIRPVIQSETTNEKSTFLPNPGKAQKIPSCTETNKKQSPVSPQHPPLNKLPLLGGGGSGLPLQRDTPSSWLDVDHRFPKPKLLRPAEPKLSSSVSESNLLDTSGELDDDEFIENIKRLGVPFSLPPRQNHHHPPKPPFAMPAIREDRFEKTFDPEEFQFGLRRKRQFSVETTPSLLPKLQRNQVKGELKPARASITDRDRGSILLKSLDTRSRLLLEREKTTMEEGEEKKKEEGEGEEKKEEEANVVKPRMSRLEGSCILSSLISSSTRGKRPGVQPQMDATPGGEVSPTEDPHLQRSPSPVTTPPQTTPTFSGELRQALAKQPSPPPPVPQTSPTSSGEATIQSRNLGNRPTAQAAVVSDSASPFPFFNDIKLPEYLEKYLPLRESAGKLELSTGQEPLNSEVIGGMKSLEGCGRGDLNIRPGLLMLDGRPPSLPLVPPSSLLEVMAPLAGPLGTRTDHREAVNGFHRRPGKMVLFEHDQFSGQAYEVFRDVVDATQLQLSPRISVKVVRGW</sequence>
<dbReference type="GeneTree" id="ENSGT00940000155695"/>
<dbReference type="Gene3D" id="2.60.20.10">
    <property type="entry name" value="Crystallins"/>
    <property type="match status" value="1"/>
</dbReference>
<accession>A0A4W5Q0A9</accession>
<protein>
    <recommendedName>
        <fullName evidence="4">Beta/gamma crystallin 'Greek key' domain-containing protein</fullName>
    </recommendedName>
</protein>
<dbReference type="PANTHER" id="PTHR11818">
    <property type="entry name" value="BETA/GAMMA CRYSTALLIN"/>
    <property type="match status" value="1"/>
</dbReference>
<organism evidence="5 6">
    <name type="scientific">Hucho hucho</name>
    <name type="common">huchen</name>
    <dbReference type="NCBI Taxonomy" id="62062"/>
    <lineage>
        <taxon>Eukaryota</taxon>
        <taxon>Metazoa</taxon>
        <taxon>Chordata</taxon>
        <taxon>Craniata</taxon>
        <taxon>Vertebrata</taxon>
        <taxon>Euteleostomi</taxon>
        <taxon>Actinopterygii</taxon>
        <taxon>Neopterygii</taxon>
        <taxon>Teleostei</taxon>
        <taxon>Protacanthopterygii</taxon>
        <taxon>Salmoniformes</taxon>
        <taxon>Salmonidae</taxon>
        <taxon>Salmoninae</taxon>
        <taxon>Hucho</taxon>
    </lineage>
</organism>
<keyword evidence="2" id="KW-0677">Repeat</keyword>
<reference evidence="6" key="1">
    <citation type="submission" date="2018-06" db="EMBL/GenBank/DDBJ databases">
        <title>Genome assembly of Danube salmon.</title>
        <authorList>
            <person name="Macqueen D.J."/>
            <person name="Gundappa M.K."/>
        </authorList>
    </citation>
    <scope>NUCLEOTIDE SEQUENCE [LARGE SCALE GENOMIC DNA]</scope>
</reference>
<feature type="region of interest" description="Disordered" evidence="3">
    <location>
        <begin position="132"/>
        <end position="152"/>
    </location>
</feature>
<feature type="domain" description="Beta/gamma crystallin 'Greek key'" evidence="4">
    <location>
        <begin position="522"/>
        <end position="561"/>
    </location>
</feature>
<evidence type="ECO:0000256" key="3">
    <source>
        <dbReference type="SAM" id="MobiDB-lite"/>
    </source>
</evidence>
<dbReference type="Proteomes" id="UP000314982">
    <property type="component" value="Unassembled WGS sequence"/>
</dbReference>
<comment type="similarity">
    <text evidence="1">Belongs to the beta/gamma-crystallin family.</text>
</comment>
<name>A0A4W5Q0A9_9TELE</name>
<dbReference type="PROSITE" id="PS50915">
    <property type="entry name" value="CRYSTALLIN_BETA_GAMMA"/>
    <property type="match status" value="1"/>
</dbReference>